<reference evidence="8 9" key="1">
    <citation type="submission" date="2018-06" db="EMBL/GenBank/DDBJ databases">
        <title>Genomic Encyclopedia of Type Strains, Phase III (KMG-III): the genomes of soil and plant-associated and newly described type strains.</title>
        <authorList>
            <person name="Whitman W."/>
        </authorList>
    </citation>
    <scope>NUCLEOTIDE SEQUENCE [LARGE SCALE GENOMIC DNA]</scope>
    <source>
        <strain evidence="8 9">CGMCC 1.12398</strain>
    </source>
</reference>
<dbReference type="InterPro" id="IPR011659">
    <property type="entry name" value="WD40"/>
</dbReference>
<dbReference type="SUPFAM" id="SSF103088">
    <property type="entry name" value="OmpA-like"/>
    <property type="match status" value="1"/>
</dbReference>
<organism evidence="8 9">
    <name type="scientific">Flavobacterium aquaticum</name>
    <dbReference type="NCBI Taxonomy" id="1236486"/>
    <lineage>
        <taxon>Bacteria</taxon>
        <taxon>Pseudomonadati</taxon>
        <taxon>Bacteroidota</taxon>
        <taxon>Flavobacteriia</taxon>
        <taxon>Flavobacteriales</taxon>
        <taxon>Flavobacteriaceae</taxon>
        <taxon>Flavobacterium</taxon>
    </lineage>
</organism>
<dbReference type="SUPFAM" id="SSF49464">
    <property type="entry name" value="Carboxypeptidase regulatory domain-like"/>
    <property type="match status" value="1"/>
</dbReference>
<dbReference type="InterPro" id="IPR006664">
    <property type="entry name" value="OMP_bac"/>
</dbReference>
<evidence type="ECO:0000256" key="1">
    <source>
        <dbReference type="ARBA" id="ARBA00004442"/>
    </source>
</evidence>
<accession>A0A327YXC5</accession>
<feature type="signal peptide" evidence="6">
    <location>
        <begin position="1"/>
        <end position="19"/>
    </location>
</feature>
<evidence type="ECO:0000256" key="4">
    <source>
        <dbReference type="PROSITE-ProRule" id="PRU00339"/>
    </source>
</evidence>
<evidence type="ECO:0000256" key="3">
    <source>
        <dbReference type="ARBA" id="ARBA00023237"/>
    </source>
</evidence>
<dbReference type="SUPFAM" id="SSF82171">
    <property type="entry name" value="DPP6 N-terminal domain-like"/>
    <property type="match status" value="1"/>
</dbReference>
<dbReference type="PROSITE" id="PS50005">
    <property type="entry name" value="TPR"/>
    <property type="match status" value="1"/>
</dbReference>
<evidence type="ECO:0000256" key="2">
    <source>
        <dbReference type="ARBA" id="ARBA00023136"/>
    </source>
</evidence>
<comment type="caution">
    <text evidence="8">The sequence shown here is derived from an EMBL/GenBank/DDBJ whole genome shotgun (WGS) entry which is preliminary data.</text>
</comment>
<dbReference type="InterPro" id="IPR006665">
    <property type="entry name" value="OmpA-like"/>
</dbReference>
<name>A0A327YXC5_9FLAO</name>
<dbReference type="InterPro" id="IPR019734">
    <property type="entry name" value="TPR_rpt"/>
</dbReference>
<evidence type="ECO:0000256" key="6">
    <source>
        <dbReference type="SAM" id="SignalP"/>
    </source>
</evidence>
<dbReference type="Gene3D" id="2.120.10.30">
    <property type="entry name" value="TolB, C-terminal domain"/>
    <property type="match status" value="1"/>
</dbReference>
<dbReference type="PRINTS" id="PR01021">
    <property type="entry name" value="OMPADOMAIN"/>
</dbReference>
<comment type="subcellular location">
    <subcellularLocation>
        <location evidence="1">Cell outer membrane</location>
    </subcellularLocation>
</comment>
<dbReference type="Gene3D" id="1.25.40.10">
    <property type="entry name" value="Tetratricopeptide repeat domain"/>
    <property type="match status" value="1"/>
</dbReference>
<dbReference type="Gene3D" id="3.30.1330.60">
    <property type="entry name" value="OmpA-like domain"/>
    <property type="match status" value="1"/>
</dbReference>
<dbReference type="InterPro" id="IPR050330">
    <property type="entry name" value="Bact_OuterMem_StrucFunc"/>
</dbReference>
<dbReference type="InterPro" id="IPR011042">
    <property type="entry name" value="6-blade_b-propeller_TolB-like"/>
</dbReference>
<keyword evidence="3" id="KW-0998">Cell outer membrane</keyword>
<keyword evidence="6" id="KW-0732">Signal</keyword>
<evidence type="ECO:0000313" key="8">
    <source>
        <dbReference type="EMBL" id="RAK25251.1"/>
    </source>
</evidence>
<keyword evidence="9" id="KW-1185">Reference proteome</keyword>
<dbReference type="SUPFAM" id="SSF48452">
    <property type="entry name" value="TPR-like"/>
    <property type="match status" value="1"/>
</dbReference>
<feature type="repeat" description="TPR" evidence="4">
    <location>
        <begin position="54"/>
        <end position="87"/>
    </location>
</feature>
<dbReference type="InterPro" id="IPR011990">
    <property type="entry name" value="TPR-like_helical_dom_sf"/>
</dbReference>
<dbReference type="Pfam" id="PF00691">
    <property type="entry name" value="OmpA"/>
    <property type="match status" value="1"/>
</dbReference>
<dbReference type="PROSITE" id="PS51123">
    <property type="entry name" value="OMPA_2"/>
    <property type="match status" value="1"/>
</dbReference>
<keyword evidence="2 5" id="KW-0472">Membrane</keyword>
<dbReference type="Gene3D" id="2.60.40.1120">
    <property type="entry name" value="Carboxypeptidase-like, regulatory domain"/>
    <property type="match status" value="1"/>
</dbReference>
<dbReference type="OrthoDB" id="9809364at2"/>
<dbReference type="EMBL" id="QLMI01000001">
    <property type="protein sequence ID" value="RAK25251.1"/>
    <property type="molecule type" value="Genomic_DNA"/>
</dbReference>
<dbReference type="PANTHER" id="PTHR30329:SF21">
    <property type="entry name" value="LIPOPROTEIN YIAD-RELATED"/>
    <property type="match status" value="1"/>
</dbReference>
<protein>
    <submittedName>
        <fullName evidence="8">WD40 repeat protein</fullName>
    </submittedName>
</protein>
<dbReference type="InterPro" id="IPR036737">
    <property type="entry name" value="OmpA-like_sf"/>
</dbReference>
<evidence type="ECO:0000256" key="5">
    <source>
        <dbReference type="PROSITE-ProRule" id="PRU00473"/>
    </source>
</evidence>
<evidence type="ECO:0000259" key="7">
    <source>
        <dbReference type="PROSITE" id="PS51123"/>
    </source>
</evidence>
<dbReference type="InterPro" id="IPR008969">
    <property type="entry name" value="CarboxyPept-like_regulatory"/>
</dbReference>
<dbReference type="AlphaFoldDB" id="A0A327YXC5"/>
<gene>
    <name evidence="8" type="ORF">B0I03_101415</name>
</gene>
<dbReference type="Pfam" id="PF07676">
    <property type="entry name" value="PD40"/>
    <property type="match status" value="3"/>
</dbReference>
<dbReference type="CDD" id="cd07185">
    <property type="entry name" value="OmpA_C-like"/>
    <property type="match status" value="1"/>
</dbReference>
<keyword evidence="4" id="KW-0802">TPR repeat</keyword>
<feature type="chain" id="PRO_5016261427" evidence="6">
    <location>
        <begin position="20"/>
        <end position="635"/>
    </location>
</feature>
<dbReference type="GO" id="GO:0009279">
    <property type="term" value="C:cell outer membrane"/>
    <property type="evidence" value="ECO:0007669"/>
    <property type="project" value="UniProtKB-SubCell"/>
</dbReference>
<dbReference type="RefSeq" id="WP_111565807.1">
    <property type="nucleotide sequence ID" value="NZ_QLMI01000001.1"/>
</dbReference>
<dbReference type="PANTHER" id="PTHR30329">
    <property type="entry name" value="STATOR ELEMENT OF FLAGELLAR MOTOR COMPLEX"/>
    <property type="match status" value="1"/>
</dbReference>
<feature type="domain" description="OmpA-like" evidence="7">
    <location>
        <begin position="514"/>
        <end position="635"/>
    </location>
</feature>
<dbReference type="Pfam" id="PF13620">
    <property type="entry name" value="CarboxypepD_reg"/>
    <property type="match status" value="1"/>
</dbReference>
<evidence type="ECO:0000313" key="9">
    <source>
        <dbReference type="Proteomes" id="UP000249620"/>
    </source>
</evidence>
<proteinExistence type="predicted"/>
<sequence length="635" mass="72064">MKTLYTLVFVLSITIGASAQGSKLNKADKKYDKYSYIDAIEIYEKVAEKGYKSAELFEKLGNAYYFNGELDKASKWYGELFALNQEVDSEYYFRYAQALKAEGNYEKSNQYMELFAQKTNDTRAKLFQENKDYLTDIDAVSGKYTMDKTDVNSEFFDYGPTFFGKQIVFTSSRSEGNQYSKIHDWTKQNFTDLFVASIDNQGKLGSVENFSKTVNTKYNESSPVFTKDGKTMYFTRNNYNDGKKRKSDDKVIMEKIYKAELVNGEWTNIKEVPFSNDNYKTAHPTLSPDEKTMYFASDMPGSFGNSDLYKVSIDSNGNFGSPENLGPTINTEGRETFPFVDADNNLFFASDGHPGLGGLDIFEAKSANNSFEKPVNVGKPLNSQMDDFGYVTNKDGLGFFSSNRDGGSGYDDIYTFTVCTHTLSGLITDVDTKEILPNAKVILFDDKMNQISETTASEKGAYSFKIECNKKYYVRASKEEYETNEKPFGPVTKTGESKLDIELKRNIFPVEVGTDLGKILGVSIIYFDLDKWNIRPDAAEDLEKIIAVMNQYPSMTIDIRSHTDSRQTHKYNELLSDRRAKSTLEFMVKNGINRNRLTAKGYGETQLVNNCSDDVPCSEAEHQKNRRSEFIVLKM</sequence>
<dbReference type="Proteomes" id="UP000249620">
    <property type="component" value="Unassembled WGS sequence"/>
</dbReference>